<name>A0ABM8MR27_9ENTR</name>
<evidence type="ECO:0008006" key="3">
    <source>
        <dbReference type="Google" id="ProtNLM"/>
    </source>
</evidence>
<proteinExistence type="predicted"/>
<dbReference type="EMBL" id="CAHPRB010000022">
    <property type="protein sequence ID" value="CAB5607983.1"/>
    <property type="molecule type" value="Genomic_DNA"/>
</dbReference>
<comment type="caution">
    <text evidence="1">The sequence shown here is derived from an EMBL/GenBank/DDBJ whole genome shotgun (WGS) entry which is preliminary data.</text>
</comment>
<dbReference type="Proteomes" id="UP000835792">
    <property type="component" value="Unassembled WGS sequence"/>
</dbReference>
<gene>
    <name evidence="1" type="ORF">GHA_04587</name>
</gene>
<protein>
    <recommendedName>
        <fullName evidence="3">DUF3927 domain-containing protein</fullName>
    </recommendedName>
</protein>
<sequence>MLWLLIKYAITAGMVVFISEVAKRSDRLGGLVAALPLDALLRVKLLSGYC</sequence>
<reference evidence="1" key="1">
    <citation type="submission" date="2020-05" db="EMBL/GenBank/DDBJ databases">
        <authorList>
            <person name="Delgado-Blas J."/>
        </authorList>
    </citation>
    <scope>NUCLEOTIDE SEQUENCE</scope>
    <source>
        <strain evidence="1">BB1468</strain>
    </source>
</reference>
<organism evidence="1 2">
    <name type="scientific">Citrobacter youngae</name>
    <dbReference type="NCBI Taxonomy" id="133448"/>
    <lineage>
        <taxon>Bacteria</taxon>
        <taxon>Pseudomonadati</taxon>
        <taxon>Pseudomonadota</taxon>
        <taxon>Gammaproteobacteria</taxon>
        <taxon>Enterobacterales</taxon>
        <taxon>Enterobacteriaceae</taxon>
        <taxon>Citrobacter</taxon>
        <taxon>Citrobacter freundii complex</taxon>
    </lineage>
</organism>
<keyword evidence="2" id="KW-1185">Reference proteome</keyword>
<accession>A0ABM8MR27</accession>
<evidence type="ECO:0000313" key="1">
    <source>
        <dbReference type="EMBL" id="CAB5607983.1"/>
    </source>
</evidence>
<evidence type="ECO:0000313" key="2">
    <source>
        <dbReference type="Proteomes" id="UP000835792"/>
    </source>
</evidence>